<organism evidence="2 3">
    <name type="scientific">Fundidesulfovibrio magnetotacticus</name>
    <dbReference type="NCBI Taxonomy" id="2730080"/>
    <lineage>
        <taxon>Bacteria</taxon>
        <taxon>Pseudomonadati</taxon>
        <taxon>Thermodesulfobacteriota</taxon>
        <taxon>Desulfovibrionia</taxon>
        <taxon>Desulfovibrionales</taxon>
        <taxon>Desulfovibrionaceae</taxon>
        <taxon>Fundidesulfovibrio</taxon>
    </lineage>
</organism>
<dbReference type="GO" id="GO:0008270">
    <property type="term" value="F:zinc ion binding"/>
    <property type="evidence" value="ECO:0007669"/>
    <property type="project" value="TreeGrafter"/>
</dbReference>
<dbReference type="Gene3D" id="3.40.50.300">
    <property type="entry name" value="P-loop containing nucleotide triphosphate hydrolases"/>
    <property type="match status" value="1"/>
</dbReference>
<keyword evidence="3" id="KW-1185">Reference proteome</keyword>
<dbReference type="GO" id="GO:0051604">
    <property type="term" value="P:protein maturation"/>
    <property type="evidence" value="ECO:0007669"/>
    <property type="project" value="InterPro"/>
</dbReference>
<dbReference type="PANTHER" id="PTHR30134:SF1">
    <property type="entry name" value="COBW_HYPB_UREG NUCLEOTIDE-BINDING DOMAIN-CONTAINING PROTEIN"/>
    <property type="match status" value="1"/>
</dbReference>
<reference evidence="2 3" key="2">
    <citation type="submission" date="2020-05" db="EMBL/GenBank/DDBJ databases">
        <title>Draft genome sequence of Desulfovibrio sp. strainFSS-1.</title>
        <authorList>
            <person name="Shimoshige H."/>
            <person name="Kobayashi H."/>
            <person name="Maekawa T."/>
        </authorList>
    </citation>
    <scope>NUCLEOTIDE SEQUENCE [LARGE SCALE GENOMIC DNA]</scope>
    <source>
        <strain evidence="2 3">SIID29052-01</strain>
    </source>
</reference>
<dbReference type="RefSeq" id="WP_173085027.1">
    <property type="nucleotide sequence ID" value="NZ_BLTE01000011.1"/>
</dbReference>
<accession>A0A6V8M2P2</accession>
<dbReference type="EMBL" id="BLTE01000011">
    <property type="protein sequence ID" value="GFK94705.1"/>
    <property type="molecule type" value="Genomic_DNA"/>
</dbReference>
<feature type="domain" description="CobW/HypB/UreG nucleotide-binding" evidence="1">
    <location>
        <begin position="4"/>
        <end position="162"/>
    </location>
</feature>
<dbReference type="GO" id="GO:0016151">
    <property type="term" value="F:nickel cation binding"/>
    <property type="evidence" value="ECO:0007669"/>
    <property type="project" value="InterPro"/>
</dbReference>
<dbReference type="GO" id="GO:0003924">
    <property type="term" value="F:GTPase activity"/>
    <property type="evidence" value="ECO:0007669"/>
    <property type="project" value="InterPro"/>
</dbReference>
<dbReference type="AlphaFoldDB" id="A0A6V8M2P2"/>
<dbReference type="SUPFAM" id="SSF52540">
    <property type="entry name" value="P-loop containing nucleoside triphosphate hydrolases"/>
    <property type="match status" value="1"/>
</dbReference>
<sequence length="233" mass="25044">MKLVTVAGPPSCGKTSVVARACRALGGEGERCAVVKFDCLQSRDAELYEEAGVRAVVAFSGGLCPDHFYASNLEEAFAWAQGTGAGCLVIETAGLCNRCSPHIRGALALCVIDNLMGIDAPEKIGPMLRMADLVIVTKGDLVSQAEREVYRYRIRQMNKRAVIRHVNGLTGQGCAELARVMAMAPDVASVTEMRLRFSMPAAVCSYCLSETRIGERYQKGNVKKARFGGPHGD</sequence>
<reference evidence="2 3" key="1">
    <citation type="submission" date="2020-04" db="EMBL/GenBank/DDBJ databases">
        <authorList>
            <consortium name="Desulfovibrio sp. FSS-1 genome sequencing consortium"/>
            <person name="Shimoshige H."/>
            <person name="Kobayashi H."/>
            <person name="Maekawa T."/>
        </authorList>
    </citation>
    <scope>NUCLEOTIDE SEQUENCE [LARGE SCALE GENOMIC DNA]</scope>
    <source>
        <strain evidence="2 3">SIID29052-01</strain>
    </source>
</reference>
<dbReference type="Pfam" id="PF02492">
    <property type="entry name" value="cobW"/>
    <property type="match status" value="1"/>
</dbReference>
<proteinExistence type="predicted"/>
<evidence type="ECO:0000313" key="3">
    <source>
        <dbReference type="Proteomes" id="UP000494245"/>
    </source>
</evidence>
<dbReference type="InterPro" id="IPR004392">
    <property type="entry name" value="Hyd_mat_HypB"/>
</dbReference>
<evidence type="ECO:0000259" key="1">
    <source>
        <dbReference type="Pfam" id="PF02492"/>
    </source>
</evidence>
<evidence type="ECO:0000313" key="2">
    <source>
        <dbReference type="EMBL" id="GFK94705.1"/>
    </source>
</evidence>
<dbReference type="InterPro" id="IPR003495">
    <property type="entry name" value="CobW/HypB/UreG_nucleotide-bd"/>
</dbReference>
<name>A0A6V8M2P2_9BACT</name>
<dbReference type="PANTHER" id="PTHR30134">
    <property type="entry name" value="HYDROGENASE PROTEIN ASSEMBLY PROTEIN, NICKEL CHAPERONE"/>
    <property type="match status" value="1"/>
</dbReference>
<protein>
    <submittedName>
        <fullName evidence="2">Urease accessory protein UreG</fullName>
    </submittedName>
</protein>
<dbReference type="Proteomes" id="UP000494245">
    <property type="component" value="Unassembled WGS sequence"/>
</dbReference>
<comment type="caution">
    <text evidence="2">The sequence shown here is derived from an EMBL/GenBank/DDBJ whole genome shotgun (WGS) entry which is preliminary data.</text>
</comment>
<gene>
    <name evidence="2" type="primary">ureG</name>
    <name evidence="2" type="ORF">NNJEOMEG_02552</name>
</gene>
<dbReference type="InterPro" id="IPR027417">
    <property type="entry name" value="P-loop_NTPase"/>
</dbReference>